<evidence type="ECO:0000256" key="3">
    <source>
        <dbReference type="SAM" id="SignalP"/>
    </source>
</evidence>
<protein>
    <submittedName>
        <fullName evidence="4">Uncharacterized protein</fullName>
    </submittedName>
</protein>
<dbReference type="EMBL" id="CAJOBE010000010">
    <property type="protein sequence ID" value="CAF3537101.1"/>
    <property type="molecule type" value="Genomic_DNA"/>
</dbReference>
<feature type="chain" id="PRO_5032928133" evidence="3">
    <location>
        <begin position="19"/>
        <end position="863"/>
    </location>
</feature>
<dbReference type="InterPro" id="IPR032675">
    <property type="entry name" value="LRR_dom_sf"/>
</dbReference>
<proteinExistence type="predicted"/>
<accession>A0A818JKB4</accession>
<keyword evidence="2" id="KW-0812">Transmembrane</keyword>
<evidence type="ECO:0000256" key="1">
    <source>
        <dbReference type="SAM" id="MobiDB-lite"/>
    </source>
</evidence>
<name>A0A818JKB4_9BILA</name>
<feature type="transmembrane region" description="Helical" evidence="2">
    <location>
        <begin position="815"/>
        <end position="838"/>
    </location>
</feature>
<dbReference type="AlphaFoldDB" id="A0A818JKB4"/>
<evidence type="ECO:0000313" key="5">
    <source>
        <dbReference type="Proteomes" id="UP000663874"/>
    </source>
</evidence>
<feature type="compositionally biased region" description="Polar residues" evidence="1">
    <location>
        <begin position="720"/>
        <end position="734"/>
    </location>
</feature>
<feature type="compositionally biased region" description="Low complexity" evidence="1">
    <location>
        <begin position="530"/>
        <end position="686"/>
    </location>
</feature>
<dbReference type="Gene3D" id="3.80.10.10">
    <property type="entry name" value="Ribonuclease Inhibitor"/>
    <property type="match status" value="1"/>
</dbReference>
<feature type="compositionally biased region" description="Basic and acidic residues" evidence="1">
    <location>
        <begin position="502"/>
        <end position="515"/>
    </location>
</feature>
<feature type="compositionally biased region" description="Low complexity" evidence="1">
    <location>
        <begin position="439"/>
        <end position="460"/>
    </location>
</feature>
<comment type="caution">
    <text evidence="4">The sequence shown here is derived from an EMBL/GenBank/DDBJ whole genome shotgun (WGS) entry which is preliminary data.</text>
</comment>
<gene>
    <name evidence="4" type="ORF">FNK824_LOCUS274</name>
</gene>
<feature type="region of interest" description="Disordered" evidence="1">
    <location>
        <begin position="396"/>
        <end position="791"/>
    </location>
</feature>
<feature type="compositionally biased region" description="Low complexity" evidence="1">
    <location>
        <begin position="693"/>
        <end position="706"/>
    </location>
</feature>
<evidence type="ECO:0000256" key="2">
    <source>
        <dbReference type="SAM" id="Phobius"/>
    </source>
</evidence>
<dbReference type="Proteomes" id="UP000663874">
    <property type="component" value="Unassembled WGS sequence"/>
</dbReference>
<feature type="compositionally biased region" description="Basic and acidic residues" evidence="1">
    <location>
        <begin position="735"/>
        <end position="771"/>
    </location>
</feature>
<keyword evidence="3" id="KW-0732">Signal</keyword>
<sequence>MLRITFLSLILFVSLSSTSLLRKAISRRQTEPEFCHAIEGFDCKCTYYRVTCTSDRELPTSINILPNEKQKYQSVELVINGERAQNIHDYTFAPVKQLYKPDADTLEFRIKFEKFTELRLSSPSIFNQVFPDNLPTGVRKIMALEVYNPLVQPHDNVNLFSNLNVDSLELYVLYPFRGTFQQLFNGANIKYLRLSGGDIRSDLSQPFTGNIGRLEIAKQASQLSIQNFPAYPAHELIINAFYVTDFNTDHPPNYSNLGELRAYSQERIPANAFRQFPNLHTLSVSTEKDIDPHAFDGLHNLEKLTIKDTKPSLELLNNLPNIKEFEASVEKLNDKEQCRLIEKLANGQVAVQAIPNGHGCTCVSAYLDTASGRYPCDAQNCEQSSCAAIKNNFDASTRTFKTPPPIRRSDGTDALRPREPKLYAAPFQVSRQDQDKVQHAIPHHAQQQPWEQQSESQQQSEDVRPAGPSDKFREARPHTHTTTPSIDQQQDADEQDPWSSQESHDPSRQHPHDPSRQQQPHHPSQPQPYDPSRQQQSHDPSQQQPYDPSRQQQPHDPSQQQPYDPSRQQQPHDPSQQQPHDPSQQQPHDPSQQQPHDPSQQQPHDPSQQQPHDPSQQQPHDPSQQQPYYYPSQHQPYDPSRQQQPSDPSQQQPYDPSRQQQPSDPSQQQPYDSSQQQQPYGPSQQQEPHDPSQHQQPYDPSQQQEPGHPHHPDPQVPQQDTNQGQDVDSGTPTEGSEHQQDGDDQRTPDGEGHETHKGEGHETHTGGEGTEHQQTGEGGHEHPVPSDPNQSTEAAVIDATTITDVPAPAKKGFNWLLVIIIIAVVAALLLLGLIALILRKRRGGRGYNPAATSERGAGTTARA</sequence>
<keyword evidence="2" id="KW-0472">Membrane</keyword>
<dbReference type="SUPFAM" id="SSF52047">
    <property type="entry name" value="RNI-like"/>
    <property type="match status" value="1"/>
</dbReference>
<reference evidence="4" key="1">
    <citation type="submission" date="2021-02" db="EMBL/GenBank/DDBJ databases">
        <authorList>
            <person name="Nowell W R."/>
        </authorList>
    </citation>
    <scope>NUCLEOTIDE SEQUENCE</scope>
</reference>
<feature type="compositionally biased region" description="Polar residues" evidence="1">
    <location>
        <begin position="480"/>
        <end position="489"/>
    </location>
</feature>
<organism evidence="4 5">
    <name type="scientific">Rotaria sordida</name>
    <dbReference type="NCBI Taxonomy" id="392033"/>
    <lineage>
        <taxon>Eukaryota</taxon>
        <taxon>Metazoa</taxon>
        <taxon>Spiralia</taxon>
        <taxon>Gnathifera</taxon>
        <taxon>Rotifera</taxon>
        <taxon>Eurotatoria</taxon>
        <taxon>Bdelloidea</taxon>
        <taxon>Philodinida</taxon>
        <taxon>Philodinidae</taxon>
        <taxon>Rotaria</taxon>
    </lineage>
</organism>
<feature type="compositionally biased region" description="Basic and acidic residues" evidence="1">
    <location>
        <begin position="407"/>
        <end position="421"/>
    </location>
</feature>
<keyword evidence="2" id="KW-1133">Transmembrane helix</keyword>
<evidence type="ECO:0000313" key="4">
    <source>
        <dbReference type="EMBL" id="CAF3537101.1"/>
    </source>
</evidence>
<feature type="signal peptide" evidence="3">
    <location>
        <begin position="1"/>
        <end position="18"/>
    </location>
</feature>
<feature type="region of interest" description="Disordered" evidence="1">
    <location>
        <begin position="844"/>
        <end position="863"/>
    </location>
</feature>